<proteinExistence type="predicted"/>
<feature type="domain" description="PhnB-like" evidence="1">
    <location>
        <begin position="3"/>
        <end position="130"/>
    </location>
</feature>
<dbReference type="PANTHER" id="PTHR33990">
    <property type="entry name" value="PROTEIN YJDN-RELATED"/>
    <property type="match status" value="1"/>
</dbReference>
<evidence type="ECO:0000313" key="2">
    <source>
        <dbReference type="EMBL" id="NID09786.1"/>
    </source>
</evidence>
<comment type="caution">
    <text evidence="2">The sequence shown here is derived from an EMBL/GenBank/DDBJ whole genome shotgun (WGS) entry which is preliminary data.</text>
</comment>
<dbReference type="Gene3D" id="3.10.180.10">
    <property type="entry name" value="2,3-Dihydroxybiphenyl 1,2-Dioxygenase, domain 1"/>
    <property type="match status" value="1"/>
</dbReference>
<gene>
    <name evidence="2" type="ORF">F7231_06355</name>
</gene>
<dbReference type="PANTHER" id="PTHR33990:SF1">
    <property type="entry name" value="PROTEIN YJDN"/>
    <property type="match status" value="1"/>
</dbReference>
<keyword evidence="3" id="KW-1185">Reference proteome</keyword>
<dbReference type="EMBL" id="WAEL01000002">
    <property type="protein sequence ID" value="NID09786.1"/>
    <property type="molecule type" value="Genomic_DNA"/>
</dbReference>
<name>A0ABX0QEW4_9BACT</name>
<organism evidence="2 3">
    <name type="scientific">Fibrivirga algicola</name>
    <dbReference type="NCBI Taxonomy" id="2950420"/>
    <lineage>
        <taxon>Bacteria</taxon>
        <taxon>Pseudomonadati</taxon>
        <taxon>Bacteroidota</taxon>
        <taxon>Cytophagia</taxon>
        <taxon>Cytophagales</taxon>
        <taxon>Spirosomataceae</taxon>
        <taxon>Fibrivirga</taxon>
    </lineage>
</organism>
<dbReference type="RefSeq" id="WP_166691322.1">
    <property type="nucleotide sequence ID" value="NZ_WAEL01000002.1"/>
</dbReference>
<accession>A0ABX0QEW4</accession>
<protein>
    <submittedName>
        <fullName evidence="2">VOC family protein</fullName>
    </submittedName>
</protein>
<dbReference type="SUPFAM" id="SSF54593">
    <property type="entry name" value="Glyoxalase/Bleomycin resistance protein/Dihydroxybiphenyl dioxygenase"/>
    <property type="match status" value="1"/>
</dbReference>
<evidence type="ECO:0000259" key="1">
    <source>
        <dbReference type="Pfam" id="PF06983"/>
    </source>
</evidence>
<sequence>MKQISAYMHFNGNCREAMLFYQTCLGGELNLLSVGESPLASQFPTGMAPRILHACLTNDRLRLMGSDLPLSHEPAIGNSVSMILECSSEAEINELAASLSVGGDVLHPLENTFWDSVFGDIADQFGFHWYLNYDRKQPHGDLTQTNHLSEALV</sequence>
<dbReference type="Pfam" id="PF06983">
    <property type="entry name" value="3-dmu-9_3-mt"/>
    <property type="match status" value="1"/>
</dbReference>
<reference evidence="2" key="1">
    <citation type="submission" date="2024-05" db="EMBL/GenBank/DDBJ databases">
        <authorList>
            <person name="Jung D.-H."/>
        </authorList>
    </citation>
    <scope>NUCLEOTIDE SEQUENCE</scope>
    <source>
        <strain evidence="2">JA-25</strain>
    </source>
</reference>
<dbReference type="InterPro" id="IPR028973">
    <property type="entry name" value="PhnB-like"/>
</dbReference>
<dbReference type="InterPro" id="IPR029068">
    <property type="entry name" value="Glyas_Bleomycin-R_OHBP_Dase"/>
</dbReference>
<evidence type="ECO:0000313" key="3">
    <source>
        <dbReference type="Proteomes" id="UP000606008"/>
    </source>
</evidence>
<dbReference type="Proteomes" id="UP000606008">
    <property type="component" value="Unassembled WGS sequence"/>
</dbReference>
<dbReference type="CDD" id="cd06588">
    <property type="entry name" value="PhnB_like"/>
    <property type="match status" value="1"/>
</dbReference>